<dbReference type="PANTHER" id="PTHR37544:SF3">
    <property type="entry name" value="SPRAY"/>
    <property type="match status" value="1"/>
</dbReference>
<dbReference type="PANTHER" id="PTHR37544">
    <property type="entry name" value="SPRAY-RELATED"/>
    <property type="match status" value="1"/>
</dbReference>
<feature type="transmembrane region" description="Helical" evidence="2">
    <location>
        <begin position="549"/>
        <end position="568"/>
    </location>
</feature>
<keyword evidence="4" id="KW-1185">Reference proteome</keyword>
<feature type="transmembrane region" description="Helical" evidence="2">
    <location>
        <begin position="427"/>
        <end position="447"/>
    </location>
</feature>
<feature type="region of interest" description="Disordered" evidence="1">
    <location>
        <begin position="1"/>
        <end position="21"/>
    </location>
</feature>
<feature type="transmembrane region" description="Helical" evidence="2">
    <location>
        <begin position="797"/>
        <end position="820"/>
    </location>
</feature>
<dbReference type="AlphaFoldDB" id="A0AA40EQI3"/>
<feature type="transmembrane region" description="Helical" evidence="2">
    <location>
        <begin position="51"/>
        <end position="74"/>
    </location>
</feature>
<dbReference type="InterPro" id="IPR021840">
    <property type="entry name" value="DUF3433"/>
</dbReference>
<sequence>MDSSSVWKDEAGYRAAAPEKPPKPFVQLHPIVLPPRKPSHDYKPAALRWPFLTGTAATLLVLIGVVAAACLALPSETDRSAISRVPTQATNTSSASSLSPRQAWSDWGLGGLDCQCDMPALFDTAACHKRRKRQARSDSIWPFQKDDGGIRNTKRAACLFGASSTPAALPVDPGLDEGKHADLGASLVSSAPQQVRTTTAEVAITTTPAPAAPSEPPVVLPVGGMDGVVISIPLPTSVTAVPLSVAPAPAPSPSPTPAPGPTQAPAPAPSPPPAPIPPPPQNPAPTTNLVRTRLEVEELVSVSATTSVSIVLNASGSPIATRTMLVISTVTPSYVTPSVISLTDERGVVTATSTVTPRPIMIPTVTTLTGPDGAETATVVTNVLATPRVVTYTDARGTPTTVTEYPTFPTGTAGPGRPAKVYQVSHGAYFVGLFLPTIITSLLTIPIRMIDMGAKQLQPWHELTRPNGATAAESLCLRTGGLFGIRSSIRAVMRGQGLIFLTTLLILCSVALVPLSAEAVALKVHGNCTDTDFRGCAMSLGVFLGPAKALIGLLVFMAVLVVAILVILSKWRSGVAANPWTIAGVSSLSMNEDFRALFASLPRGITGGIDRKRLLEAFEGKAFRLDYFTGENGTPEYGIVVQREVDGTGPRKPGIKESIYARMSRWETHRPRDGIESVRREHHLPFLMLSYRWRLVFLAFVTFLLVVVIYYARTNLDTPFERFMDAQDFGVTALFALVGITITFYWSAFFNSLTILSPYHALAQGPQSAERSLLLSSPPHAVAGMGIWSAIQRRQYFLAVVGLTSIVSEFMTILLSNVPFQITQTYAAHEACMWLTVTSLLLMWVVVVWSFFMTWPHMPVDPSTIAGAVFYVHDSKMLAGFEGLSVLPKDERDGRVCEMGAKYRFGTIVGESRGRRVGVDWVEYRGDMMDDVQYFI</sequence>
<reference evidence="3" key="1">
    <citation type="submission" date="2023-06" db="EMBL/GenBank/DDBJ databases">
        <title>Genome-scale phylogeny and comparative genomics of the fungal order Sordariales.</title>
        <authorList>
            <consortium name="Lawrence Berkeley National Laboratory"/>
            <person name="Hensen N."/>
            <person name="Bonometti L."/>
            <person name="Westerberg I."/>
            <person name="Brannstrom I.O."/>
            <person name="Guillou S."/>
            <person name="Cros-Aarteil S."/>
            <person name="Calhoun S."/>
            <person name="Haridas S."/>
            <person name="Kuo A."/>
            <person name="Mondo S."/>
            <person name="Pangilinan J."/>
            <person name="Riley R."/>
            <person name="LaButti K."/>
            <person name="Andreopoulos B."/>
            <person name="Lipzen A."/>
            <person name="Chen C."/>
            <person name="Yanf M."/>
            <person name="Daum C."/>
            <person name="Ng V."/>
            <person name="Clum A."/>
            <person name="Steindorff A."/>
            <person name="Ohm R."/>
            <person name="Martin F."/>
            <person name="Silar P."/>
            <person name="Natvig D."/>
            <person name="Lalanne C."/>
            <person name="Gautier V."/>
            <person name="Ament-velasquez S.L."/>
            <person name="Kruys A."/>
            <person name="Hutchinson M.I."/>
            <person name="Powell A.J."/>
            <person name="Barry K."/>
            <person name="Miller A.N."/>
            <person name="Grigoriev I.V."/>
            <person name="Debuchy R."/>
            <person name="Gladieux P."/>
            <person name="Thoren M.H."/>
            <person name="Johannesson H."/>
        </authorList>
    </citation>
    <scope>NUCLEOTIDE SEQUENCE</scope>
    <source>
        <strain evidence="3">SMH3187-1</strain>
    </source>
</reference>
<name>A0AA40EQI3_9PEZI</name>
<keyword evidence="2" id="KW-0812">Transmembrane</keyword>
<feature type="transmembrane region" description="Helical" evidence="2">
    <location>
        <begin position="732"/>
        <end position="753"/>
    </location>
</feature>
<protein>
    <submittedName>
        <fullName evidence="3">Uncharacterized protein</fullName>
    </submittedName>
</protein>
<feature type="transmembrane region" description="Helical" evidence="2">
    <location>
        <begin position="498"/>
        <end position="517"/>
    </location>
</feature>
<feature type="region of interest" description="Disordered" evidence="1">
    <location>
        <begin position="246"/>
        <end position="287"/>
    </location>
</feature>
<evidence type="ECO:0000313" key="4">
    <source>
        <dbReference type="Proteomes" id="UP001172155"/>
    </source>
</evidence>
<dbReference type="Proteomes" id="UP001172155">
    <property type="component" value="Unassembled WGS sequence"/>
</dbReference>
<organism evidence="3 4">
    <name type="scientific">Schizothecium vesticola</name>
    <dbReference type="NCBI Taxonomy" id="314040"/>
    <lineage>
        <taxon>Eukaryota</taxon>
        <taxon>Fungi</taxon>
        <taxon>Dikarya</taxon>
        <taxon>Ascomycota</taxon>
        <taxon>Pezizomycotina</taxon>
        <taxon>Sordariomycetes</taxon>
        <taxon>Sordariomycetidae</taxon>
        <taxon>Sordariales</taxon>
        <taxon>Schizotheciaceae</taxon>
        <taxon>Schizothecium</taxon>
    </lineage>
</organism>
<feature type="transmembrane region" description="Helical" evidence="2">
    <location>
        <begin position="832"/>
        <end position="852"/>
    </location>
</feature>
<evidence type="ECO:0000256" key="2">
    <source>
        <dbReference type="SAM" id="Phobius"/>
    </source>
</evidence>
<proteinExistence type="predicted"/>
<dbReference type="EMBL" id="JAUKUD010000005">
    <property type="protein sequence ID" value="KAK0743636.1"/>
    <property type="molecule type" value="Genomic_DNA"/>
</dbReference>
<keyword evidence="2" id="KW-0472">Membrane</keyword>
<feature type="transmembrane region" description="Helical" evidence="2">
    <location>
        <begin position="695"/>
        <end position="712"/>
    </location>
</feature>
<keyword evidence="2" id="KW-1133">Transmembrane helix</keyword>
<accession>A0AA40EQI3</accession>
<evidence type="ECO:0000313" key="3">
    <source>
        <dbReference type="EMBL" id="KAK0743636.1"/>
    </source>
</evidence>
<gene>
    <name evidence="3" type="ORF">B0T18DRAFT_392377</name>
</gene>
<feature type="compositionally biased region" description="Pro residues" evidence="1">
    <location>
        <begin position="248"/>
        <end position="283"/>
    </location>
</feature>
<dbReference type="Pfam" id="PF11915">
    <property type="entry name" value="DUF3433"/>
    <property type="match status" value="2"/>
</dbReference>
<evidence type="ECO:0000256" key="1">
    <source>
        <dbReference type="SAM" id="MobiDB-lite"/>
    </source>
</evidence>
<comment type="caution">
    <text evidence="3">The sequence shown here is derived from an EMBL/GenBank/DDBJ whole genome shotgun (WGS) entry which is preliminary data.</text>
</comment>